<evidence type="ECO:0000256" key="8">
    <source>
        <dbReference type="ARBA" id="ARBA00022741"/>
    </source>
</evidence>
<keyword evidence="9" id="KW-0067">ATP-binding</keyword>
<dbReference type="GO" id="GO:0006450">
    <property type="term" value="P:regulation of translational fidelity"/>
    <property type="evidence" value="ECO:0007669"/>
    <property type="project" value="TreeGrafter"/>
</dbReference>
<dbReference type="PANTHER" id="PTHR17490:SF16">
    <property type="entry name" value="THREONYLCARBAMOYL-AMP SYNTHASE"/>
    <property type="match status" value="1"/>
</dbReference>
<dbReference type="EC" id="2.7.7.87" evidence="3"/>
<dbReference type="InterPro" id="IPR050156">
    <property type="entry name" value="TC-AMP_synthase_SUA5"/>
</dbReference>
<dbReference type="GO" id="GO:0061710">
    <property type="term" value="F:L-threonylcarbamoyladenylate synthase"/>
    <property type="evidence" value="ECO:0007669"/>
    <property type="project" value="UniProtKB-EC"/>
</dbReference>
<evidence type="ECO:0000256" key="7">
    <source>
        <dbReference type="ARBA" id="ARBA00022695"/>
    </source>
</evidence>
<keyword evidence="4" id="KW-0963">Cytoplasm</keyword>
<dbReference type="GO" id="GO:0008033">
    <property type="term" value="P:tRNA processing"/>
    <property type="evidence" value="ECO:0007669"/>
    <property type="project" value="UniProtKB-KW"/>
</dbReference>
<evidence type="ECO:0000256" key="5">
    <source>
        <dbReference type="ARBA" id="ARBA00022679"/>
    </source>
</evidence>
<feature type="domain" description="YrdC-like" evidence="12">
    <location>
        <begin position="4"/>
        <end position="167"/>
    </location>
</feature>
<evidence type="ECO:0000256" key="10">
    <source>
        <dbReference type="ARBA" id="ARBA00029774"/>
    </source>
</evidence>
<dbReference type="AlphaFoldDB" id="A0A2K8NXE3"/>
<evidence type="ECO:0000256" key="9">
    <source>
        <dbReference type="ARBA" id="ARBA00022840"/>
    </source>
</evidence>
<dbReference type="GO" id="GO:0005524">
    <property type="term" value="F:ATP binding"/>
    <property type="evidence" value="ECO:0007669"/>
    <property type="project" value="UniProtKB-KW"/>
</dbReference>
<evidence type="ECO:0000256" key="11">
    <source>
        <dbReference type="ARBA" id="ARBA00048366"/>
    </source>
</evidence>
<dbReference type="GO" id="GO:0003725">
    <property type="term" value="F:double-stranded RNA binding"/>
    <property type="evidence" value="ECO:0007669"/>
    <property type="project" value="InterPro"/>
</dbReference>
<sequence length="167" mass="19122">MLKNKAIKSAIEKLKKNKIVILPSDTIYGLSALFNLENEKRINVVKQAPLDKKNIVLFSSIKQAQQYGLYLTDEIINILKSTNPTTVILLDQKETIAIRIVKRKDIAKIIKKVGPIFSSSVNLHSQHQIGDQKKLSEFVFDIELFWDGELNSQPSKIYNSLTKEWIR</sequence>
<dbReference type="InterPro" id="IPR017945">
    <property type="entry name" value="DHBP_synth_RibB-like_a/b_dom"/>
</dbReference>
<evidence type="ECO:0000256" key="1">
    <source>
        <dbReference type="ARBA" id="ARBA00004496"/>
    </source>
</evidence>
<evidence type="ECO:0000256" key="6">
    <source>
        <dbReference type="ARBA" id="ARBA00022694"/>
    </source>
</evidence>
<evidence type="ECO:0000256" key="3">
    <source>
        <dbReference type="ARBA" id="ARBA00012584"/>
    </source>
</evidence>
<dbReference type="GO" id="GO:0000049">
    <property type="term" value="F:tRNA binding"/>
    <property type="evidence" value="ECO:0007669"/>
    <property type="project" value="TreeGrafter"/>
</dbReference>
<reference evidence="13 14" key="1">
    <citation type="submission" date="2017-11" db="EMBL/GenBank/DDBJ databases">
        <title>Genome sequence of Entomoplasma somnilux PYAN-1 (ATCC 49194).</title>
        <authorList>
            <person name="Lo W.-S."/>
            <person name="Gasparich G.E."/>
            <person name="Kuo C.-H."/>
        </authorList>
    </citation>
    <scope>NUCLEOTIDE SEQUENCE [LARGE SCALE GENOMIC DNA]</scope>
    <source>
        <strain evidence="13 14">PYAN-1</strain>
    </source>
</reference>
<accession>A0A2K8NXE3</accession>
<dbReference type="PROSITE" id="PS51163">
    <property type="entry name" value="YRDC"/>
    <property type="match status" value="1"/>
</dbReference>
<dbReference type="Pfam" id="PF01300">
    <property type="entry name" value="Sua5_yciO_yrdC"/>
    <property type="match status" value="1"/>
</dbReference>
<dbReference type="EMBL" id="CP024965">
    <property type="protein sequence ID" value="ATZ18489.1"/>
    <property type="molecule type" value="Genomic_DNA"/>
</dbReference>
<dbReference type="PANTHER" id="PTHR17490">
    <property type="entry name" value="SUA5"/>
    <property type="match status" value="1"/>
</dbReference>
<dbReference type="GO" id="GO:0005737">
    <property type="term" value="C:cytoplasm"/>
    <property type="evidence" value="ECO:0007669"/>
    <property type="project" value="UniProtKB-SubCell"/>
</dbReference>
<name>A0A2K8NXE3_9MOLU</name>
<keyword evidence="7" id="KW-0548">Nucleotidyltransferase</keyword>
<dbReference type="KEGG" id="esx:ESOMN_v1c01040"/>
<keyword evidence="14" id="KW-1185">Reference proteome</keyword>
<evidence type="ECO:0000313" key="14">
    <source>
        <dbReference type="Proteomes" id="UP000232230"/>
    </source>
</evidence>
<evidence type="ECO:0000259" key="12">
    <source>
        <dbReference type="PROSITE" id="PS51163"/>
    </source>
</evidence>
<organism evidence="13 14">
    <name type="scientific">Williamsoniiplasma somnilux</name>
    <dbReference type="NCBI Taxonomy" id="215578"/>
    <lineage>
        <taxon>Bacteria</taxon>
        <taxon>Bacillati</taxon>
        <taxon>Mycoplasmatota</taxon>
        <taxon>Mollicutes</taxon>
        <taxon>Entomoplasmatales</taxon>
        <taxon>Williamsoniiplasma</taxon>
    </lineage>
</organism>
<evidence type="ECO:0000313" key="13">
    <source>
        <dbReference type="EMBL" id="ATZ18489.1"/>
    </source>
</evidence>
<comment type="catalytic activity">
    <reaction evidence="11">
        <text>L-threonine + hydrogencarbonate + ATP = L-threonylcarbamoyladenylate + diphosphate + H2O</text>
        <dbReference type="Rhea" id="RHEA:36407"/>
        <dbReference type="ChEBI" id="CHEBI:15377"/>
        <dbReference type="ChEBI" id="CHEBI:17544"/>
        <dbReference type="ChEBI" id="CHEBI:30616"/>
        <dbReference type="ChEBI" id="CHEBI:33019"/>
        <dbReference type="ChEBI" id="CHEBI:57926"/>
        <dbReference type="ChEBI" id="CHEBI:73682"/>
        <dbReference type="EC" id="2.7.7.87"/>
    </reaction>
</comment>
<dbReference type="InterPro" id="IPR006070">
    <property type="entry name" value="Sua5-like_dom"/>
</dbReference>
<evidence type="ECO:0000256" key="4">
    <source>
        <dbReference type="ARBA" id="ARBA00022490"/>
    </source>
</evidence>
<keyword evidence="8" id="KW-0547">Nucleotide-binding</keyword>
<dbReference type="SUPFAM" id="SSF55821">
    <property type="entry name" value="YrdC/RibB"/>
    <property type="match status" value="1"/>
</dbReference>
<dbReference type="RefSeq" id="WP_024863826.1">
    <property type="nucleotide sequence ID" value="NZ_CP024965.1"/>
</dbReference>
<dbReference type="Gene3D" id="3.90.870.10">
    <property type="entry name" value="DHBP synthase"/>
    <property type="match status" value="1"/>
</dbReference>
<evidence type="ECO:0000256" key="2">
    <source>
        <dbReference type="ARBA" id="ARBA00007663"/>
    </source>
</evidence>
<proteinExistence type="inferred from homology"/>
<comment type="subcellular location">
    <subcellularLocation>
        <location evidence="1">Cytoplasm</location>
    </subcellularLocation>
</comment>
<keyword evidence="5" id="KW-0808">Transferase</keyword>
<keyword evidence="6" id="KW-0819">tRNA processing</keyword>
<dbReference type="Proteomes" id="UP000232230">
    <property type="component" value="Chromosome"/>
</dbReference>
<gene>
    <name evidence="13" type="primary">sua5</name>
    <name evidence="13" type="ORF">ESOMN_v1c01040</name>
</gene>
<comment type="similarity">
    <text evidence="2">Belongs to the SUA5 family.</text>
</comment>
<protein>
    <recommendedName>
        <fullName evidence="10">L-threonylcarbamoyladenylate synthase</fullName>
        <ecNumber evidence="3">2.7.7.87</ecNumber>
    </recommendedName>
    <alternativeName>
        <fullName evidence="10">L-threonylcarbamoyladenylate synthase</fullName>
    </alternativeName>
</protein>